<dbReference type="EMBL" id="JACRTB010000011">
    <property type="protein sequence ID" value="MBC8576409.1"/>
    <property type="molecule type" value="Genomic_DNA"/>
</dbReference>
<keyword evidence="3" id="KW-1185">Reference proteome</keyword>
<accession>A0ABR7NJ25</accession>
<dbReference type="Proteomes" id="UP000658131">
    <property type="component" value="Unassembled WGS sequence"/>
</dbReference>
<comment type="caution">
    <text evidence="2">The sequence shown here is derived from an EMBL/GenBank/DDBJ whole genome shotgun (WGS) entry which is preliminary data.</text>
</comment>
<evidence type="ECO:0000313" key="2">
    <source>
        <dbReference type="EMBL" id="MBC8576409.1"/>
    </source>
</evidence>
<feature type="compositionally biased region" description="Basic and acidic residues" evidence="1">
    <location>
        <begin position="1"/>
        <end position="11"/>
    </location>
</feature>
<dbReference type="RefSeq" id="WP_262399941.1">
    <property type="nucleotide sequence ID" value="NZ_JACRTB010000011.1"/>
</dbReference>
<gene>
    <name evidence="2" type="ORF">H8717_08330</name>
</gene>
<name>A0ABR7NJ25_9FIRM</name>
<evidence type="ECO:0000256" key="1">
    <source>
        <dbReference type="SAM" id="MobiDB-lite"/>
    </source>
</evidence>
<sequence length="60" mass="6532">MNDIHHDDKISRKAGRGNGANEVGLPAVSIKWSRNLSKGEKSGGILNDTHHDDKIAEKRG</sequence>
<organism evidence="2 3">
    <name type="scientific">Yanshouia hominis</name>
    <dbReference type="NCBI Taxonomy" id="2763673"/>
    <lineage>
        <taxon>Bacteria</taxon>
        <taxon>Bacillati</taxon>
        <taxon>Bacillota</taxon>
        <taxon>Clostridia</taxon>
        <taxon>Eubacteriales</taxon>
        <taxon>Oscillospiraceae</taxon>
        <taxon>Yanshouia</taxon>
    </lineage>
</organism>
<feature type="region of interest" description="Disordered" evidence="1">
    <location>
        <begin position="1"/>
        <end position="60"/>
    </location>
</feature>
<protein>
    <submittedName>
        <fullName evidence="2">Uncharacterized protein</fullName>
    </submittedName>
</protein>
<feature type="compositionally biased region" description="Basic and acidic residues" evidence="1">
    <location>
        <begin position="48"/>
        <end position="60"/>
    </location>
</feature>
<reference evidence="2 3" key="1">
    <citation type="submission" date="2020-08" db="EMBL/GenBank/DDBJ databases">
        <title>Genome public.</title>
        <authorList>
            <person name="Liu C."/>
            <person name="Sun Q."/>
        </authorList>
    </citation>
    <scope>NUCLEOTIDE SEQUENCE [LARGE SCALE GENOMIC DNA]</scope>
    <source>
        <strain evidence="2 3">BX1</strain>
    </source>
</reference>
<proteinExistence type="predicted"/>
<evidence type="ECO:0000313" key="3">
    <source>
        <dbReference type="Proteomes" id="UP000658131"/>
    </source>
</evidence>